<dbReference type="EMBL" id="UOEM01000116">
    <property type="protein sequence ID" value="VAW18606.1"/>
    <property type="molecule type" value="Genomic_DNA"/>
</dbReference>
<evidence type="ECO:0000313" key="2">
    <source>
        <dbReference type="EMBL" id="VAW18606.1"/>
    </source>
</evidence>
<accession>A0A3B0UG50</accession>
<gene>
    <name evidence="2" type="ORF">MNBD_ALPHA09-2354</name>
</gene>
<evidence type="ECO:0000256" key="1">
    <source>
        <dbReference type="SAM" id="Phobius"/>
    </source>
</evidence>
<protein>
    <submittedName>
        <fullName evidence="2">Uncharacterized protein</fullName>
    </submittedName>
</protein>
<dbReference type="AlphaFoldDB" id="A0A3B0UG50"/>
<feature type="transmembrane region" description="Helical" evidence="1">
    <location>
        <begin position="111"/>
        <end position="130"/>
    </location>
</feature>
<name>A0A3B0UG50_9ZZZZ</name>
<reference evidence="2" key="1">
    <citation type="submission" date="2018-06" db="EMBL/GenBank/DDBJ databases">
        <authorList>
            <person name="Zhirakovskaya E."/>
        </authorList>
    </citation>
    <scope>NUCLEOTIDE SEQUENCE</scope>
</reference>
<keyword evidence="1" id="KW-1133">Transmembrane helix</keyword>
<sequence>MEPNYSPRPKLAVVAAAVAVLFGGMTLFSGGSVLFIDGPARAAAGAYLPLVLWFNFLAGFAYIIAGVGLYLWRGWAVTLSLAIAGATLAVFAIFGWHILGGGEYETRTLGAMALRSAVWLAIGLYARYAWTGKARKGVAA</sequence>
<keyword evidence="1" id="KW-0812">Transmembrane</keyword>
<keyword evidence="1" id="KW-0472">Membrane</keyword>
<feature type="transmembrane region" description="Helical" evidence="1">
    <location>
        <begin position="52"/>
        <end position="72"/>
    </location>
</feature>
<organism evidence="2">
    <name type="scientific">hydrothermal vent metagenome</name>
    <dbReference type="NCBI Taxonomy" id="652676"/>
    <lineage>
        <taxon>unclassified sequences</taxon>
        <taxon>metagenomes</taxon>
        <taxon>ecological metagenomes</taxon>
    </lineage>
</organism>
<proteinExistence type="predicted"/>
<feature type="transmembrane region" description="Helical" evidence="1">
    <location>
        <begin position="79"/>
        <end position="99"/>
    </location>
</feature>